<feature type="region of interest" description="Disordered" evidence="1">
    <location>
        <begin position="204"/>
        <end position="243"/>
    </location>
</feature>
<feature type="compositionally biased region" description="Basic and acidic residues" evidence="1">
    <location>
        <begin position="135"/>
        <end position="144"/>
    </location>
</feature>
<feature type="region of interest" description="Disordered" evidence="1">
    <location>
        <begin position="135"/>
        <end position="179"/>
    </location>
</feature>
<comment type="caution">
    <text evidence="2">The sequence shown here is derived from an EMBL/GenBank/DDBJ whole genome shotgun (WGS) entry which is preliminary data.</text>
</comment>
<organism evidence="2 3">
    <name type="scientific">Corallococcus exercitus</name>
    <dbReference type="NCBI Taxonomy" id="2316736"/>
    <lineage>
        <taxon>Bacteria</taxon>
        <taxon>Pseudomonadati</taxon>
        <taxon>Myxococcota</taxon>
        <taxon>Myxococcia</taxon>
        <taxon>Myxococcales</taxon>
        <taxon>Cystobacterineae</taxon>
        <taxon>Myxococcaceae</taxon>
        <taxon>Corallococcus</taxon>
    </lineage>
</organism>
<feature type="compositionally biased region" description="Basic and acidic residues" evidence="1">
    <location>
        <begin position="234"/>
        <end position="243"/>
    </location>
</feature>
<protein>
    <submittedName>
        <fullName evidence="2">Uncharacterized protein</fullName>
    </submittedName>
</protein>
<proteinExistence type="predicted"/>
<dbReference type="Proteomes" id="UP000563426">
    <property type="component" value="Unassembled WGS sequence"/>
</dbReference>
<name>A0A7Y4KTU4_9BACT</name>
<feature type="non-terminal residue" evidence="2">
    <location>
        <position position="243"/>
    </location>
</feature>
<sequence length="243" mass="25875">MGGVDVAGLDWVQVDVGFPMSLAVIGAARALGMERRAFLGAMVELQIWAVQALPEGRFVSFGPSADASGGQAWDASADEAVWIEALESAVRWTGTPGAFWSALLRARLLIREDDGVRLTLCDRYVGVLDKRKKEAERKRRERAAARGIDVSAGRPRDTSGTSPARNRREKEKKRSSSAAAGLTELEIELAPAATLPAHLAPVALLTGEDTPPDAEQDPIQLSLPGTHLVPATPPREDAPAPSA</sequence>
<reference evidence="2 3" key="1">
    <citation type="submission" date="2020-05" db="EMBL/GenBank/DDBJ databases">
        <authorList>
            <person name="Whitworth D."/>
        </authorList>
    </citation>
    <scope>NUCLEOTIDE SEQUENCE [LARGE SCALE GENOMIC DNA]</scope>
    <source>
        <strain evidence="2 3">AB043B</strain>
    </source>
</reference>
<keyword evidence="3" id="KW-1185">Reference proteome</keyword>
<evidence type="ECO:0000313" key="2">
    <source>
        <dbReference type="EMBL" id="NOK39732.1"/>
    </source>
</evidence>
<gene>
    <name evidence="2" type="ORF">HMI49_41875</name>
</gene>
<dbReference type="AlphaFoldDB" id="A0A7Y4KTU4"/>
<evidence type="ECO:0000313" key="3">
    <source>
        <dbReference type="Proteomes" id="UP000563426"/>
    </source>
</evidence>
<evidence type="ECO:0000256" key="1">
    <source>
        <dbReference type="SAM" id="MobiDB-lite"/>
    </source>
</evidence>
<dbReference type="EMBL" id="JABFJV010000565">
    <property type="protein sequence ID" value="NOK39732.1"/>
    <property type="molecule type" value="Genomic_DNA"/>
</dbReference>
<accession>A0A7Y4KTU4</accession>